<sequence>MKYKKYQQGAVWTLNECKQDASKYKSRNAWKEGNYAAYNKAVYNGWMGQCCAHMESQQGRVRKAEPTFEQVREVAQKVSSYKEFREDYESYYLWALKNKKSDYFKALIKKRISQA</sequence>
<dbReference type="Proteomes" id="UP001333710">
    <property type="component" value="Chromosome"/>
</dbReference>
<dbReference type="RefSeq" id="WP_338293097.1">
    <property type="nucleotide sequence ID" value="NZ_AP027272.1"/>
</dbReference>
<dbReference type="AlphaFoldDB" id="A0AA48HWF0"/>
<name>A0AA48HWF0_9ALTE</name>
<protein>
    <submittedName>
        <fullName evidence="1">Uncharacterized protein</fullName>
    </submittedName>
</protein>
<proteinExistence type="predicted"/>
<organism evidence="1 2">
    <name type="scientific">Planctobacterium marinum</name>
    <dbReference type="NCBI Taxonomy" id="1631968"/>
    <lineage>
        <taxon>Bacteria</taxon>
        <taxon>Pseudomonadati</taxon>
        <taxon>Pseudomonadota</taxon>
        <taxon>Gammaproteobacteria</taxon>
        <taxon>Alteromonadales</taxon>
        <taxon>Alteromonadaceae</taxon>
        <taxon>Planctobacterium</taxon>
    </lineage>
</organism>
<evidence type="ECO:0000313" key="1">
    <source>
        <dbReference type="EMBL" id="BDX07108.1"/>
    </source>
</evidence>
<reference evidence="1" key="1">
    <citation type="submission" date="2023-01" db="EMBL/GenBank/DDBJ databases">
        <title>Complete genome sequence of Planctobacterium marinum strain Dej080120_11.</title>
        <authorList>
            <person name="Ueki S."/>
            <person name="Maruyama F."/>
        </authorList>
    </citation>
    <scope>NUCLEOTIDE SEQUENCE</scope>
    <source>
        <strain evidence="1">Dej080120_11</strain>
    </source>
</reference>
<accession>A0AA48HWF0</accession>
<dbReference type="KEGG" id="pmaw:MACH26_26290"/>
<gene>
    <name evidence="1" type="ORF">MACH26_26290</name>
</gene>
<dbReference type="EMBL" id="AP027272">
    <property type="protein sequence ID" value="BDX07108.1"/>
    <property type="molecule type" value="Genomic_DNA"/>
</dbReference>
<keyword evidence="2" id="KW-1185">Reference proteome</keyword>
<evidence type="ECO:0000313" key="2">
    <source>
        <dbReference type="Proteomes" id="UP001333710"/>
    </source>
</evidence>